<evidence type="ECO:0000259" key="10">
    <source>
        <dbReference type="Pfam" id="PF01618"/>
    </source>
</evidence>
<keyword evidence="2" id="KW-1003">Cell membrane</keyword>
<evidence type="ECO:0000256" key="6">
    <source>
        <dbReference type="RuleBase" id="RU004057"/>
    </source>
</evidence>
<sequence>MVIKPLSAAILASALAWSSSSALAQQDDSAQSPETGSALTTLRAERQAAEARDNARLANLVDDSEALESALAQAQEKLAAARERRETLEASQQELNQSLAEIDAQRESAGGDLDAVFGVVAGSSGELRDELNGEWLTLGGAAELPPRLEDDAILTSGQIETLADSLMGLTAETAKVRELNAPVAAANGDVSDQQVVRVGNLVAFSQGQLLQRQGRDGLLAPAGHTPASVAEELKAFDAGNGNVVPVDPTGGQVLQALAQQPTLWERFQQGGAVGWVVVVLGAVGLIIALFQYLYLTRLSVTTRRQIADMDNLREDNPLGRVLKRFHAFGAGHAPEALEARLDEAMLAEQPRIERGQSLVKMLAAVAPLLGLLGTVTGMIVTFQSITVFGTGDPQLMAGGISQALVTTVLGLVTAVPLLFAHTALSSRSRALIGIMEGCASAVLADRLENDRVASDATDAQVKRHALV</sequence>
<dbReference type="KEGG" id="hbh:E4T21_07460"/>
<evidence type="ECO:0000256" key="2">
    <source>
        <dbReference type="ARBA" id="ARBA00022475"/>
    </source>
</evidence>
<dbReference type="InterPro" id="IPR002898">
    <property type="entry name" value="MotA_ExbB_proton_chnl"/>
</dbReference>
<keyword evidence="12" id="KW-1185">Reference proteome</keyword>
<evidence type="ECO:0000256" key="9">
    <source>
        <dbReference type="SAM" id="SignalP"/>
    </source>
</evidence>
<keyword evidence="3 8" id="KW-0812">Transmembrane</keyword>
<keyword evidence="9" id="KW-0732">Signal</keyword>
<feature type="domain" description="MotA/TolQ/ExbB proton channel" evidence="10">
    <location>
        <begin position="319"/>
        <end position="436"/>
    </location>
</feature>
<dbReference type="EMBL" id="CP038437">
    <property type="protein sequence ID" value="QEM83976.1"/>
    <property type="molecule type" value="Genomic_DNA"/>
</dbReference>
<dbReference type="OrthoDB" id="4045at2"/>
<dbReference type="InterPro" id="IPR050790">
    <property type="entry name" value="ExbB/TolQ_transport"/>
</dbReference>
<protein>
    <submittedName>
        <fullName evidence="11">MotA/TolQ/ExbB proton channel family protein</fullName>
    </submittedName>
</protein>
<proteinExistence type="inferred from homology"/>
<dbReference type="GO" id="GO:0005886">
    <property type="term" value="C:plasma membrane"/>
    <property type="evidence" value="ECO:0007669"/>
    <property type="project" value="UniProtKB-SubCell"/>
</dbReference>
<dbReference type="Proteomes" id="UP000324285">
    <property type="component" value="Chromosome"/>
</dbReference>
<dbReference type="GO" id="GO:0017038">
    <property type="term" value="P:protein import"/>
    <property type="evidence" value="ECO:0007669"/>
    <property type="project" value="TreeGrafter"/>
</dbReference>
<dbReference type="Pfam" id="PF01618">
    <property type="entry name" value="MotA_ExbB"/>
    <property type="match status" value="1"/>
</dbReference>
<feature type="transmembrane region" description="Helical" evidence="8">
    <location>
        <begin position="272"/>
        <end position="295"/>
    </location>
</feature>
<organism evidence="11 12">
    <name type="scientific">Halomonas binhaiensis</name>
    <dbReference type="NCBI Taxonomy" id="2562282"/>
    <lineage>
        <taxon>Bacteria</taxon>
        <taxon>Pseudomonadati</taxon>
        <taxon>Pseudomonadota</taxon>
        <taxon>Gammaproteobacteria</taxon>
        <taxon>Oceanospirillales</taxon>
        <taxon>Halomonadaceae</taxon>
        <taxon>Halomonas</taxon>
    </lineage>
</organism>
<dbReference type="AlphaFoldDB" id="A0A5C1NL37"/>
<keyword evidence="6" id="KW-0653">Protein transport</keyword>
<evidence type="ECO:0000256" key="3">
    <source>
        <dbReference type="ARBA" id="ARBA00022692"/>
    </source>
</evidence>
<evidence type="ECO:0000313" key="12">
    <source>
        <dbReference type="Proteomes" id="UP000324285"/>
    </source>
</evidence>
<feature type="transmembrane region" description="Helical" evidence="8">
    <location>
        <begin position="361"/>
        <end position="380"/>
    </location>
</feature>
<feature type="transmembrane region" description="Helical" evidence="8">
    <location>
        <begin position="400"/>
        <end position="419"/>
    </location>
</feature>
<keyword evidence="5 8" id="KW-0472">Membrane</keyword>
<dbReference type="PIRSF" id="PIRSF037714">
    <property type="entry name" value="TolR"/>
    <property type="match status" value="1"/>
</dbReference>
<dbReference type="InterPro" id="IPR017270">
    <property type="entry name" value="MotA/TolQ/ExbB-rel"/>
</dbReference>
<keyword evidence="4 8" id="KW-1133">Transmembrane helix</keyword>
<feature type="coiled-coil region" evidence="7">
    <location>
        <begin position="57"/>
        <end position="108"/>
    </location>
</feature>
<evidence type="ECO:0000256" key="8">
    <source>
        <dbReference type="SAM" id="Phobius"/>
    </source>
</evidence>
<evidence type="ECO:0000256" key="5">
    <source>
        <dbReference type="ARBA" id="ARBA00023136"/>
    </source>
</evidence>
<comment type="subcellular location">
    <subcellularLocation>
        <location evidence="1">Cell membrane</location>
        <topology evidence="1">Multi-pass membrane protein</topology>
    </subcellularLocation>
    <subcellularLocation>
        <location evidence="6">Membrane</location>
        <topology evidence="6">Multi-pass membrane protein</topology>
    </subcellularLocation>
</comment>
<dbReference type="PANTHER" id="PTHR30625:SF11">
    <property type="entry name" value="MOTA_TOLQ_EXBB PROTON CHANNEL DOMAIN-CONTAINING PROTEIN"/>
    <property type="match status" value="1"/>
</dbReference>
<feature type="chain" id="PRO_5022871654" evidence="9">
    <location>
        <begin position="25"/>
        <end position="467"/>
    </location>
</feature>
<keyword evidence="7" id="KW-0175">Coiled coil</keyword>
<feature type="signal peptide" evidence="9">
    <location>
        <begin position="1"/>
        <end position="24"/>
    </location>
</feature>
<evidence type="ECO:0000256" key="4">
    <source>
        <dbReference type="ARBA" id="ARBA00022989"/>
    </source>
</evidence>
<dbReference type="PANTHER" id="PTHR30625">
    <property type="entry name" value="PROTEIN TOLQ"/>
    <property type="match status" value="1"/>
</dbReference>
<evidence type="ECO:0000256" key="7">
    <source>
        <dbReference type="SAM" id="Coils"/>
    </source>
</evidence>
<keyword evidence="6" id="KW-0813">Transport</keyword>
<gene>
    <name evidence="11" type="ORF">E4T21_07460</name>
</gene>
<evidence type="ECO:0000256" key="1">
    <source>
        <dbReference type="ARBA" id="ARBA00004651"/>
    </source>
</evidence>
<evidence type="ECO:0000313" key="11">
    <source>
        <dbReference type="EMBL" id="QEM83976.1"/>
    </source>
</evidence>
<comment type="similarity">
    <text evidence="6">Belongs to the exbB/tolQ family.</text>
</comment>
<reference evidence="11" key="1">
    <citation type="submission" date="2021-02" db="EMBL/GenBank/DDBJ databases">
        <title>Strain Y2R2, a novel species of the genus Halomonas.</title>
        <authorList>
            <person name="Huang H."/>
        </authorList>
    </citation>
    <scope>NUCLEOTIDE SEQUENCE</scope>
    <source>
        <strain evidence="11">Y2R2</strain>
    </source>
</reference>
<name>A0A5C1NL37_9GAMM</name>
<accession>A0A5C1NL37</accession>